<dbReference type="EMBL" id="CP006991">
    <property type="protein sequence ID" value="AIC31729.1"/>
    <property type="molecule type" value="Genomic_DNA"/>
</dbReference>
<sequence length="63" mass="6764">MGVSSIAGGLHRLASEGFIAPACSCFQFAKEECRARSVKSASLLSDRRGEKQWKAAIAYQISS</sequence>
<protein>
    <submittedName>
        <fullName evidence="1">Uncharacterized protein</fullName>
    </submittedName>
</protein>
<proteinExistence type="predicted"/>
<dbReference type="KEGG" id="rei:IE4771_PE00506"/>
<dbReference type="Proteomes" id="UP000027180">
    <property type="component" value="Plasmid pRetIE4771e"/>
</dbReference>
<evidence type="ECO:0000313" key="1">
    <source>
        <dbReference type="EMBL" id="AIC31729.1"/>
    </source>
</evidence>
<geneLocation type="plasmid" evidence="1 2">
    <name>pRetIE4771e</name>
</geneLocation>
<gene>
    <name evidence="1" type="ORF">IE4771_PE00506</name>
</gene>
<organism evidence="1 2">
    <name type="scientific">Rhizobium etli bv. mimosae str. IE4771</name>
    <dbReference type="NCBI Taxonomy" id="1432050"/>
    <lineage>
        <taxon>Bacteria</taxon>
        <taxon>Pseudomonadati</taxon>
        <taxon>Pseudomonadota</taxon>
        <taxon>Alphaproteobacteria</taxon>
        <taxon>Hyphomicrobiales</taxon>
        <taxon>Rhizobiaceae</taxon>
        <taxon>Rhizobium/Agrobacterium group</taxon>
        <taxon>Rhizobium</taxon>
    </lineage>
</organism>
<name>A0A060IDM1_RHIET</name>
<evidence type="ECO:0000313" key="2">
    <source>
        <dbReference type="Proteomes" id="UP000027180"/>
    </source>
</evidence>
<reference evidence="1 2" key="1">
    <citation type="submission" date="2013-12" db="EMBL/GenBank/DDBJ databases">
        <title>Complete genome sequence of Rhizobium etli bv. mimosae IE4771.</title>
        <authorList>
            <person name="Bustos P."/>
            <person name="Santamaria R.I."/>
            <person name="Lozano L."/>
            <person name="Ormeno-Orrillo E."/>
            <person name="Rogel M.A."/>
            <person name="Romero D."/>
            <person name="Cevallos M.A."/>
            <person name="Martinez-Romero E."/>
            <person name="Gonzalez V."/>
        </authorList>
    </citation>
    <scope>NUCLEOTIDE SEQUENCE [LARGE SCALE GENOMIC DNA]</scope>
    <source>
        <strain evidence="1 2">IE4771</strain>
        <plasmid evidence="2">Plasmid pRetIE4771e</plasmid>
    </source>
</reference>
<dbReference type="HOGENOM" id="CLU_2882808_0_0_5"/>
<dbReference type="AlphaFoldDB" id="A0A060IDM1"/>
<accession>A0A060IDM1</accession>
<keyword evidence="1" id="KW-0614">Plasmid</keyword>